<dbReference type="Proteomes" id="UP000239203">
    <property type="component" value="Unassembled WGS sequence"/>
</dbReference>
<dbReference type="SMART" id="SM00421">
    <property type="entry name" value="HTH_LUXR"/>
    <property type="match status" value="1"/>
</dbReference>
<dbReference type="GO" id="GO:0005524">
    <property type="term" value="F:ATP binding"/>
    <property type="evidence" value="ECO:0007669"/>
    <property type="project" value="UniProtKB-KW"/>
</dbReference>
<dbReference type="PRINTS" id="PR00038">
    <property type="entry name" value="HTHLUXR"/>
</dbReference>
<dbReference type="EMBL" id="PTIX01000005">
    <property type="protein sequence ID" value="PPK68421.1"/>
    <property type="molecule type" value="Genomic_DNA"/>
</dbReference>
<dbReference type="SUPFAM" id="SSF52540">
    <property type="entry name" value="P-loop containing nucleoside triphosphate hydrolases"/>
    <property type="match status" value="1"/>
</dbReference>
<dbReference type="SUPFAM" id="SSF46894">
    <property type="entry name" value="C-terminal effector domain of the bipartite response regulators"/>
    <property type="match status" value="1"/>
</dbReference>
<organism evidence="4 5">
    <name type="scientific">Actinokineospora auranticolor</name>
    <dbReference type="NCBI Taxonomy" id="155976"/>
    <lineage>
        <taxon>Bacteria</taxon>
        <taxon>Bacillati</taxon>
        <taxon>Actinomycetota</taxon>
        <taxon>Actinomycetes</taxon>
        <taxon>Pseudonocardiales</taxon>
        <taxon>Pseudonocardiaceae</taxon>
        <taxon>Actinokineospora</taxon>
    </lineage>
</organism>
<comment type="caution">
    <text evidence="4">The sequence shown here is derived from an EMBL/GenBank/DDBJ whole genome shotgun (WGS) entry which is preliminary data.</text>
</comment>
<evidence type="ECO:0000259" key="3">
    <source>
        <dbReference type="PROSITE" id="PS50043"/>
    </source>
</evidence>
<dbReference type="InterPro" id="IPR000792">
    <property type="entry name" value="Tscrpt_reg_LuxR_C"/>
</dbReference>
<name>A0A2S6GTH1_9PSEU</name>
<dbReference type="InterPro" id="IPR027417">
    <property type="entry name" value="P-loop_NTPase"/>
</dbReference>
<dbReference type="PROSITE" id="PS50043">
    <property type="entry name" value="HTH_LUXR_2"/>
    <property type="match status" value="1"/>
</dbReference>
<feature type="domain" description="HTH luxR-type" evidence="3">
    <location>
        <begin position="878"/>
        <end position="943"/>
    </location>
</feature>
<accession>A0A2S6GTH1</accession>
<dbReference type="PANTHER" id="PTHR16305:SF28">
    <property type="entry name" value="GUANYLATE CYCLASE DOMAIN-CONTAINING PROTEIN"/>
    <property type="match status" value="1"/>
</dbReference>
<evidence type="ECO:0000313" key="5">
    <source>
        <dbReference type="Proteomes" id="UP000239203"/>
    </source>
</evidence>
<dbReference type="Pfam" id="PF00196">
    <property type="entry name" value="GerE"/>
    <property type="match status" value="1"/>
</dbReference>
<keyword evidence="2" id="KW-0067">ATP-binding</keyword>
<dbReference type="Pfam" id="PF13191">
    <property type="entry name" value="AAA_16"/>
    <property type="match status" value="1"/>
</dbReference>
<dbReference type="AlphaFoldDB" id="A0A2S6GTH1"/>
<sequence length="948" mass="100756">MFLVGESGIGKSRLAAAAVDLGFAADMRLLRGRGSAIGPMVPFRSLTEALLSLLRTGDPIDVARLGPYRPILARLIPDWGEPASTGAGGDPGAGSLVILAEAVLRLTELAGQGRGCLMVLDDLQDADAETLAVVEYLIDNIGDVDGGGTLLLGTIRGEDCPAMALARAAGQRGQGTVVDLGPLRREDLRVLLDCALDGGPVPEPALDLLWAGSAGNPFRLEELLGSVLDSGLLARDPDGRGWRVDERQRGALPAGFVRGVARRVDLLPPRTREVITAAAVLGKRFPLAVVRSITGLDYRELLNLLQGEQVAQLVGPDEQTPDWYAFGHQLIVDAALTLVTPADRARLAAAAADAVGTVYPGLPGEWCQFCAALRLDAGDPAAAGTLFAEAGRRALAQGAAQSAVTLLDKTWELLAHDTAARAAALETQLYALAESGLIDRALDVVTFLDQMGAGLEPRRRARLHTRIAWVAVHASRAADGLSQVAAARALLGPDAAAEDIAPVDVVAAHLELDVPGEDRLRKAEQMARRAAIIAEAVPMPAVACQAWQLLGALTRPRDPAEATALLEHSRALAVRHDLPIWEIHALVRLGHDDALRDAGTERLELAREQASRIGAVTARYQAEVNIALQLILRADFTAARALIDQVLAATTRLRLMETTQYMLLYRAVHAAHQGSRRDMDRALAEFDHWGGDHDQHAARVHGLGRAFCALLEENPALAGEELAHAQRSEERNPTTFHLAGRYGLNVLLRALAGDLDAAGFHEITSAPAGGLRWDRHLAAFGRAVLLGRDGDADGAAAAVADALAVGAPYAMGRHLGLRLVAEAALDDGWGTPVDWLRTAEEYFHGAGVAPVAGACRSLMRRCGVRIGQRREGVSGIPQALRSAGITVREYQVLRLLVDRLGNREIADHLHLSQRTVEKHVSSLITKTGLPNRIALSKFAAGVITPGPV</sequence>
<dbReference type="InterPro" id="IPR036388">
    <property type="entry name" value="WH-like_DNA-bd_sf"/>
</dbReference>
<dbReference type="InterPro" id="IPR041664">
    <property type="entry name" value="AAA_16"/>
</dbReference>
<keyword evidence="1" id="KW-0547">Nucleotide-binding</keyword>
<dbReference type="PANTHER" id="PTHR16305">
    <property type="entry name" value="TESTICULAR SOLUBLE ADENYLYL CYCLASE"/>
    <property type="match status" value="1"/>
</dbReference>
<evidence type="ECO:0000313" key="4">
    <source>
        <dbReference type="EMBL" id="PPK68421.1"/>
    </source>
</evidence>
<dbReference type="GO" id="GO:0005737">
    <property type="term" value="C:cytoplasm"/>
    <property type="evidence" value="ECO:0007669"/>
    <property type="project" value="TreeGrafter"/>
</dbReference>
<proteinExistence type="predicted"/>
<evidence type="ECO:0000256" key="1">
    <source>
        <dbReference type="ARBA" id="ARBA00022741"/>
    </source>
</evidence>
<keyword evidence="5" id="KW-1185">Reference proteome</keyword>
<gene>
    <name evidence="4" type="ORF">CLV40_105144</name>
</gene>
<dbReference type="GO" id="GO:0006355">
    <property type="term" value="P:regulation of DNA-templated transcription"/>
    <property type="evidence" value="ECO:0007669"/>
    <property type="project" value="InterPro"/>
</dbReference>
<reference evidence="4 5" key="1">
    <citation type="submission" date="2018-02" db="EMBL/GenBank/DDBJ databases">
        <title>Genomic Encyclopedia of Archaeal and Bacterial Type Strains, Phase II (KMG-II): from individual species to whole genera.</title>
        <authorList>
            <person name="Goeker M."/>
        </authorList>
    </citation>
    <scope>NUCLEOTIDE SEQUENCE [LARGE SCALE GENOMIC DNA]</scope>
    <source>
        <strain evidence="4 5">YU 961-1</strain>
    </source>
</reference>
<dbReference type="InterPro" id="IPR016032">
    <property type="entry name" value="Sig_transdc_resp-reg_C-effctor"/>
</dbReference>
<evidence type="ECO:0000256" key="2">
    <source>
        <dbReference type="ARBA" id="ARBA00022840"/>
    </source>
</evidence>
<dbReference type="CDD" id="cd06170">
    <property type="entry name" value="LuxR_C_like"/>
    <property type="match status" value="1"/>
</dbReference>
<dbReference type="GO" id="GO:0003677">
    <property type="term" value="F:DNA binding"/>
    <property type="evidence" value="ECO:0007669"/>
    <property type="project" value="InterPro"/>
</dbReference>
<dbReference type="GO" id="GO:0004016">
    <property type="term" value="F:adenylate cyclase activity"/>
    <property type="evidence" value="ECO:0007669"/>
    <property type="project" value="TreeGrafter"/>
</dbReference>
<dbReference type="Gene3D" id="1.10.10.10">
    <property type="entry name" value="Winged helix-like DNA-binding domain superfamily/Winged helix DNA-binding domain"/>
    <property type="match status" value="1"/>
</dbReference>
<protein>
    <submittedName>
        <fullName evidence="4">AAA ATPase-like protein</fullName>
    </submittedName>
</protein>